<dbReference type="Pfam" id="PF13377">
    <property type="entry name" value="Peripla_BP_3"/>
    <property type="match status" value="1"/>
</dbReference>
<dbReference type="Proteomes" id="UP000451860">
    <property type="component" value="Unassembled WGS sequence"/>
</dbReference>
<dbReference type="InterPro" id="IPR046335">
    <property type="entry name" value="LacI/GalR-like_sensor"/>
</dbReference>
<feature type="domain" description="HTH lacI-type" evidence="4">
    <location>
        <begin position="3"/>
        <end position="58"/>
    </location>
</feature>
<dbReference type="PANTHER" id="PTHR30146:SF109">
    <property type="entry name" value="HTH-TYPE TRANSCRIPTIONAL REGULATOR GALS"/>
    <property type="match status" value="1"/>
</dbReference>
<keyword evidence="2" id="KW-0238">DNA-binding</keyword>
<proteinExistence type="predicted"/>
<evidence type="ECO:0000256" key="2">
    <source>
        <dbReference type="ARBA" id="ARBA00023125"/>
    </source>
</evidence>
<keyword evidence="6" id="KW-1185">Reference proteome</keyword>
<dbReference type="RefSeq" id="WP_152200126.1">
    <property type="nucleotide sequence ID" value="NZ_VUKF01000003.1"/>
</dbReference>
<evidence type="ECO:0000259" key="4">
    <source>
        <dbReference type="PROSITE" id="PS50932"/>
    </source>
</evidence>
<reference evidence="5 6" key="1">
    <citation type="submission" date="2019-10" db="EMBL/GenBank/DDBJ databases">
        <title>Georgenia wutianyii sp. nov. and Georgenia yuyongxinii sp. nov. isolated from plateau pika (Ochotona curzoniae) in the Qinghai-Tibet plateau of China.</title>
        <authorList>
            <person name="Tian Z."/>
        </authorList>
    </citation>
    <scope>NUCLEOTIDE SEQUENCE [LARGE SCALE GENOMIC DNA]</scope>
    <source>
        <strain evidence="5 6">DSM 21501</strain>
    </source>
</reference>
<dbReference type="AlphaFoldDB" id="A0A7J5UN45"/>
<accession>A0A7J5UN45</accession>
<dbReference type="PROSITE" id="PS50932">
    <property type="entry name" value="HTH_LACI_2"/>
    <property type="match status" value="1"/>
</dbReference>
<evidence type="ECO:0000313" key="5">
    <source>
        <dbReference type="EMBL" id="KAE8763343.1"/>
    </source>
</evidence>
<evidence type="ECO:0000256" key="1">
    <source>
        <dbReference type="ARBA" id="ARBA00023015"/>
    </source>
</evidence>
<comment type="caution">
    <text evidence="5">The sequence shown here is derived from an EMBL/GenBank/DDBJ whole genome shotgun (WGS) entry which is preliminary data.</text>
</comment>
<dbReference type="Gene3D" id="3.40.50.2300">
    <property type="match status" value="2"/>
</dbReference>
<organism evidence="5 6">
    <name type="scientific">Georgenia thermotolerans</name>
    <dbReference type="NCBI Taxonomy" id="527326"/>
    <lineage>
        <taxon>Bacteria</taxon>
        <taxon>Bacillati</taxon>
        <taxon>Actinomycetota</taxon>
        <taxon>Actinomycetes</taxon>
        <taxon>Micrococcales</taxon>
        <taxon>Bogoriellaceae</taxon>
        <taxon>Georgenia</taxon>
    </lineage>
</organism>
<dbReference type="InterPro" id="IPR000843">
    <property type="entry name" value="HTH_LacI"/>
</dbReference>
<dbReference type="OrthoDB" id="3258243at2"/>
<protein>
    <submittedName>
        <fullName evidence="5">Substrate-binding domain-containing protein</fullName>
    </submittedName>
</protein>
<dbReference type="SMART" id="SM00354">
    <property type="entry name" value="HTH_LACI"/>
    <property type="match status" value="1"/>
</dbReference>
<evidence type="ECO:0000313" key="6">
    <source>
        <dbReference type="Proteomes" id="UP000451860"/>
    </source>
</evidence>
<dbReference type="PANTHER" id="PTHR30146">
    <property type="entry name" value="LACI-RELATED TRANSCRIPTIONAL REPRESSOR"/>
    <property type="match status" value="1"/>
</dbReference>
<dbReference type="SUPFAM" id="SSF53822">
    <property type="entry name" value="Periplasmic binding protein-like I"/>
    <property type="match status" value="1"/>
</dbReference>
<dbReference type="EMBL" id="WHJE01000078">
    <property type="protein sequence ID" value="KAE8763343.1"/>
    <property type="molecule type" value="Genomic_DNA"/>
</dbReference>
<dbReference type="Pfam" id="PF00356">
    <property type="entry name" value="LacI"/>
    <property type="match status" value="1"/>
</dbReference>
<dbReference type="GO" id="GO:0003700">
    <property type="term" value="F:DNA-binding transcription factor activity"/>
    <property type="evidence" value="ECO:0007669"/>
    <property type="project" value="TreeGrafter"/>
</dbReference>
<keyword evidence="3" id="KW-0804">Transcription</keyword>
<dbReference type="InterPro" id="IPR028082">
    <property type="entry name" value="Peripla_BP_I"/>
</dbReference>
<gene>
    <name evidence="5" type="ORF">GB883_14605</name>
</gene>
<dbReference type="InterPro" id="IPR010982">
    <property type="entry name" value="Lambda_DNA-bd_dom_sf"/>
</dbReference>
<dbReference type="Gene3D" id="1.10.260.40">
    <property type="entry name" value="lambda repressor-like DNA-binding domains"/>
    <property type="match status" value="1"/>
</dbReference>
<dbReference type="GO" id="GO:0000976">
    <property type="term" value="F:transcription cis-regulatory region binding"/>
    <property type="evidence" value="ECO:0007669"/>
    <property type="project" value="TreeGrafter"/>
</dbReference>
<dbReference type="CDD" id="cd01392">
    <property type="entry name" value="HTH_LacI"/>
    <property type="match status" value="1"/>
</dbReference>
<dbReference type="SUPFAM" id="SSF47413">
    <property type="entry name" value="lambda repressor-like DNA-binding domains"/>
    <property type="match status" value="1"/>
</dbReference>
<keyword evidence="1" id="KW-0805">Transcription regulation</keyword>
<name>A0A7J5UN45_9MICO</name>
<sequence length="341" mass="35863">MSATIRDVAAAAGVSVATVSRVTTASGYPVGAETRARVLAAIEELNYRPNALASGLNQKNSRLVGVVAPDLANAYYPEVTRGIEDVANEHGYQVLFCSTDRDRGKAAAYIDALLQKRVAGLAVVGGGPEVNLQPRDVAGYGASVVYIGRPSEKFSTVRAENGRAAAAMTQHLLDLGHTDIAFVSGADSSAATVERLRGYRRALKDNGLAARPERVLAGDYTEAGGYAAARALMEREDRPTALFAANDRMAIGAMAAMADLGLRVPEDVAVVGFDDVPMASYVRPALTSVSISARQLGVEAMRLLLAGPDARPRHVRVKTRLVVRASCGAHAPQRATTASHP</sequence>
<dbReference type="CDD" id="cd06267">
    <property type="entry name" value="PBP1_LacI_sugar_binding-like"/>
    <property type="match status" value="1"/>
</dbReference>
<evidence type="ECO:0000256" key="3">
    <source>
        <dbReference type="ARBA" id="ARBA00023163"/>
    </source>
</evidence>